<evidence type="ECO:0000313" key="5">
    <source>
        <dbReference type="Proteomes" id="UP000799640"/>
    </source>
</evidence>
<proteinExistence type="predicted"/>
<keyword evidence="1" id="KW-0677">Repeat</keyword>
<feature type="domain" description="Nephrocystin 3-like N-terminal" evidence="3">
    <location>
        <begin position="268"/>
        <end position="432"/>
    </location>
</feature>
<evidence type="ECO:0000259" key="2">
    <source>
        <dbReference type="Pfam" id="PF24809"/>
    </source>
</evidence>
<dbReference type="InterPro" id="IPR056125">
    <property type="entry name" value="DUF7708"/>
</dbReference>
<dbReference type="OrthoDB" id="7464126at2759"/>
<dbReference type="InterPro" id="IPR056884">
    <property type="entry name" value="NPHP3-like_N"/>
</dbReference>
<organism evidence="4 5">
    <name type="scientific">Trichodelitschia bisporula</name>
    <dbReference type="NCBI Taxonomy" id="703511"/>
    <lineage>
        <taxon>Eukaryota</taxon>
        <taxon>Fungi</taxon>
        <taxon>Dikarya</taxon>
        <taxon>Ascomycota</taxon>
        <taxon>Pezizomycotina</taxon>
        <taxon>Dothideomycetes</taxon>
        <taxon>Dothideomycetes incertae sedis</taxon>
        <taxon>Phaeotrichales</taxon>
        <taxon>Phaeotrichaceae</taxon>
        <taxon>Trichodelitschia</taxon>
    </lineage>
</organism>
<keyword evidence="5" id="KW-1185">Reference proteome</keyword>
<dbReference type="InterPro" id="IPR027417">
    <property type="entry name" value="P-loop_NTPase"/>
</dbReference>
<dbReference type="PANTHER" id="PTHR10039">
    <property type="entry name" value="AMELOGENIN"/>
    <property type="match status" value="1"/>
</dbReference>
<protein>
    <recommendedName>
        <fullName evidence="6">NACHT domain-containing protein</fullName>
    </recommendedName>
</protein>
<dbReference type="Proteomes" id="UP000799640">
    <property type="component" value="Unassembled WGS sequence"/>
</dbReference>
<gene>
    <name evidence="4" type="ORF">EJ06DRAFT_366716</name>
</gene>
<feature type="domain" description="DUF7708" evidence="2">
    <location>
        <begin position="71"/>
        <end position="218"/>
    </location>
</feature>
<dbReference type="Pfam" id="PF24809">
    <property type="entry name" value="DUF7708"/>
    <property type="match status" value="1"/>
</dbReference>
<sequence length="505" mass="57573">MEDDIAAVAAPLPSYEVAKNLFLAELPPDQKEVFKATTLDNIFSQAKSTFQKRVDENHVLRAQRKLKPLIDCLEGYGQAMDTLSQTSTLILCPIWGSIRVVLHAAQQYEKYYDKIVDMYARIGDNLPRFLVYEHLFRSHNRVLTALTEAYLDIIRFSTEAIKIFQDSKEAGGSALYRPTHFLKRRWAQFDDRFDAYITSFHRHQTQVAEEAKVAHFIEAKKSQELELASRELQKRTVRTDQRRKTLALLSGINYREMHGRVRKLRHEGTGAWLTDDYDFRAWLDEKFSNSYCIFGIPGSGKTVLASAVIDAISPLYLEASTVLAFHYCYYADRATLTPRNLFGNISRQILDRVDLMFPGVEKLTRSAVDSGFPLSTEDTLSVLLDALRYFSKVFLVWDGLDELAAEDQKIVVEAIPKILAASANVKLVILCRREEHYLRLALQSYPSVEITSGDNSADISLYVNSMVETKIAEGELLIESEALKEEVIERLIVGAKDMWVFRLGK</sequence>
<dbReference type="Gene3D" id="3.40.50.300">
    <property type="entry name" value="P-loop containing nucleotide triphosphate hydrolases"/>
    <property type="match status" value="1"/>
</dbReference>
<reference evidence="4" key="1">
    <citation type="journal article" date="2020" name="Stud. Mycol.">
        <title>101 Dothideomycetes genomes: a test case for predicting lifestyles and emergence of pathogens.</title>
        <authorList>
            <person name="Haridas S."/>
            <person name="Albert R."/>
            <person name="Binder M."/>
            <person name="Bloem J."/>
            <person name="Labutti K."/>
            <person name="Salamov A."/>
            <person name="Andreopoulos B."/>
            <person name="Baker S."/>
            <person name="Barry K."/>
            <person name="Bills G."/>
            <person name="Bluhm B."/>
            <person name="Cannon C."/>
            <person name="Castanera R."/>
            <person name="Culley D."/>
            <person name="Daum C."/>
            <person name="Ezra D."/>
            <person name="Gonzalez J."/>
            <person name="Henrissat B."/>
            <person name="Kuo A."/>
            <person name="Liang C."/>
            <person name="Lipzen A."/>
            <person name="Lutzoni F."/>
            <person name="Magnuson J."/>
            <person name="Mondo S."/>
            <person name="Nolan M."/>
            <person name="Ohm R."/>
            <person name="Pangilinan J."/>
            <person name="Park H.-J."/>
            <person name="Ramirez L."/>
            <person name="Alfaro M."/>
            <person name="Sun H."/>
            <person name="Tritt A."/>
            <person name="Yoshinaga Y."/>
            <person name="Zwiers L.-H."/>
            <person name="Turgeon B."/>
            <person name="Goodwin S."/>
            <person name="Spatafora J."/>
            <person name="Crous P."/>
            <person name="Grigoriev I."/>
        </authorList>
    </citation>
    <scope>NUCLEOTIDE SEQUENCE</scope>
    <source>
        <strain evidence="4">CBS 262.69</strain>
    </source>
</reference>
<accession>A0A6G1I1N7</accession>
<dbReference type="AlphaFoldDB" id="A0A6G1I1N7"/>
<evidence type="ECO:0000313" key="4">
    <source>
        <dbReference type="EMBL" id="KAF2401895.1"/>
    </source>
</evidence>
<evidence type="ECO:0008006" key="6">
    <source>
        <dbReference type="Google" id="ProtNLM"/>
    </source>
</evidence>
<name>A0A6G1I1N7_9PEZI</name>
<dbReference type="SUPFAM" id="SSF52540">
    <property type="entry name" value="P-loop containing nucleoside triphosphate hydrolases"/>
    <property type="match status" value="1"/>
</dbReference>
<dbReference type="Pfam" id="PF24883">
    <property type="entry name" value="NPHP3_N"/>
    <property type="match status" value="1"/>
</dbReference>
<evidence type="ECO:0000259" key="3">
    <source>
        <dbReference type="Pfam" id="PF24883"/>
    </source>
</evidence>
<dbReference type="EMBL" id="ML996692">
    <property type="protein sequence ID" value="KAF2401895.1"/>
    <property type="molecule type" value="Genomic_DNA"/>
</dbReference>
<evidence type="ECO:0000256" key="1">
    <source>
        <dbReference type="ARBA" id="ARBA00022737"/>
    </source>
</evidence>